<dbReference type="Proteomes" id="UP000133219">
    <property type="component" value="Segment"/>
</dbReference>
<dbReference type="KEGG" id="vg:3416457"/>
<sequence>MALWYRGAGKLSHETHEIKNLLFREEHDLSLNNITITVVTRSVKRFPVPIIDVHSGFIAVYVDALVIRDQHCVYLRYLIWSQFSRIWRWKPNGKPGAVKTQMTGTWNRARMQTNTSSILGRMIQCQNAKIKHLNS</sequence>
<reference evidence="3 4" key="1">
    <citation type="journal article" date="2013" name="J. Virol.">
        <title>Genomic characterization of Japanese macaque rhadinovirus, a novel herpesvirus isolated from a nonhuman primate with a spontaneous inflammatory demyelinating disease.</title>
        <authorList>
            <person name="Estep R.D."/>
            <person name="Hansen S.G."/>
            <person name="Rogers K.S."/>
            <person name="Axthelm M.K."/>
            <person name="Wong S.W."/>
        </authorList>
    </citation>
    <scope>NUCLEOTIDE SEQUENCE [LARGE SCALE GENOMIC DNA]</scope>
    <source>
        <strain evidence="2">12E2</strain>
        <strain evidence="1">3A1</strain>
    </source>
</reference>
<dbReference type="EMBL" id="JN885137">
    <property type="protein sequence ID" value="AEW87800.1"/>
    <property type="molecule type" value="Genomic_DNA"/>
</dbReference>
<proteinExistence type="predicted"/>
<dbReference type="EMBL" id="JN885136">
    <property type="protein sequence ID" value="AEW87630.1"/>
    <property type="molecule type" value="Genomic_DNA"/>
</dbReference>
<name>G9JMT3_9GAMA</name>
<dbReference type="Proteomes" id="UP000124292">
    <property type="component" value="Genome"/>
</dbReference>
<protein>
    <submittedName>
        <fullName evidence="2">JM105</fullName>
    </submittedName>
</protein>
<gene>
    <name evidence="2" type="ORF">JM105</name>
</gene>
<evidence type="ECO:0000313" key="2">
    <source>
        <dbReference type="EMBL" id="AEW87800.1"/>
    </source>
</evidence>
<evidence type="ECO:0000313" key="4">
    <source>
        <dbReference type="Proteomes" id="UP000133219"/>
    </source>
</evidence>
<organism evidence="2 3">
    <name type="scientific">Macaca fuscata rhadinovirus</name>
    <dbReference type="NCBI Taxonomy" id="272551"/>
    <lineage>
        <taxon>Viruses</taxon>
        <taxon>Duplodnaviria</taxon>
        <taxon>Heunggongvirae</taxon>
        <taxon>Peploviricota</taxon>
        <taxon>Herviviricetes</taxon>
        <taxon>Herpesvirales</taxon>
        <taxon>Orthoherpesviridae</taxon>
        <taxon>Gammaherpesvirinae</taxon>
        <taxon>Rhadinovirus</taxon>
        <taxon>Rhadinovirus macacinegamma11</taxon>
        <taxon>macacine gammaherpesvirus 11</taxon>
    </lineage>
</organism>
<evidence type="ECO:0000313" key="1">
    <source>
        <dbReference type="EMBL" id="AEW87630.1"/>
    </source>
</evidence>
<accession>G9JMT3</accession>
<dbReference type="RefSeq" id="YP_238408.1">
    <property type="nucleotide sequence ID" value="NC_007016.1"/>
</dbReference>
<evidence type="ECO:0000313" key="3">
    <source>
        <dbReference type="Proteomes" id="UP000124292"/>
    </source>
</evidence>
<dbReference type="GeneID" id="3416457"/>